<sequence length="134" mass="14824">MAFRTPGFIVRVINRPAVYVGLGAAGLSFWAYTIINATNSNKSHNSIFKGVMFHLRHDPRALALLGDDIFYDQELHKPVQGTFNVIRGVADYSFTLQGSQAVGNVRFKGHHIPASGCWNSVIFELDCNGETIQL</sequence>
<dbReference type="Pfam" id="PF08695">
    <property type="entry name" value="Coa1"/>
    <property type="match status" value="1"/>
</dbReference>
<dbReference type="PANTHER" id="PTHR28523">
    <property type="entry name" value="CYTOCHROME C OXIDASE ASSEMBLY FACTOR 1"/>
    <property type="match status" value="1"/>
</dbReference>
<keyword evidence="1" id="KW-0472">Membrane</keyword>
<protein>
    <submittedName>
        <fullName evidence="2">Uncharacterized protein</fullName>
    </submittedName>
</protein>
<proteinExistence type="predicted"/>
<feature type="transmembrane region" description="Helical" evidence="1">
    <location>
        <begin position="12"/>
        <end position="32"/>
    </location>
</feature>
<dbReference type="InterPro" id="IPR014807">
    <property type="entry name" value="Coa1"/>
</dbReference>
<evidence type="ECO:0000313" key="2">
    <source>
        <dbReference type="EMBL" id="OAJ40043.1"/>
    </source>
</evidence>
<keyword evidence="1" id="KW-1133">Transmembrane helix</keyword>
<organism evidence="2 3">
    <name type="scientific">Batrachochytrium dendrobatidis (strain JEL423)</name>
    <dbReference type="NCBI Taxonomy" id="403673"/>
    <lineage>
        <taxon>Eukaryota</taxon>
        <taxon>Fungi</taxon>
        <taxon>Fungi incertae sedis</taxon>
        <taxon>Chytridiomycota</taxon>
        <taxon>Chytridiomycota incertae sedis</taxon>
        <taxon>Chytridiomycetes</taxon>
        <taxon>Rhizophydiales</taxon>
        <taxon>Rhizophydiales incertae sedis</taxon>
        <taxon>Batrachochytrium</taxon>
    </lineage>
</organism>
<dbReference type="EMBL" id="DS022303">
    <property type="protein sequence ID" value="OAJ40043.1"/>
    <property type="molecule type" value="Genomic_DNA"/>
</dbReference>
<gene>
    <name evidence="2" type="ORF">BDEG_23822</name>
</gene>
<dbReference type="VEuPathDB" id="FungiDB:BDEG_23822"/>
<evidence type="ECO:0000313" key="3">
    <source>
        <dbReference type="Proteomes" id="UP000077115"/>
    </source>
</evidence>
<keyword evidence="1" id="KW-0812">Transmembrane</keyword>
<dbReference type="GO" id="GO:0005743">
    <property type="term" value="C:mitochondrial inner membrane"/>
    <property type="evidence" value="ECO:0007669"/>
    <property type="project" value="TreeGrafter"/>
</dbReference>
<accession>A0A177WIY6</accession>
<evidence type="ECO:0000256" key="1">
    <source>
        <dbReference type="SAM" id="Phobius"/>
    </source>
</evidence>
<dbReference type="InterPro" id="IPR042432">
    <property type="entry name" value="Coa1_fungi"/>
</dbReference>
<dbReference type="AlphaFoldDB" id="A0A177WIY6"/>
<reference evidence="2 3" key="1">
    <citation type="submission" date="2006-10" db="EMBL/GenBank/DDBJ databases">
        <title>The Genome Sequence of Batrachochytrium dendrobatidis JEL423.</title>
        <authorList>
            <consortium name="The Broad Institute Genome Sequencing Platform"/>
            <person name="Birren B."/>
            <person name="Lander E."/>
            <person name="Galagan J."/>
            <person name="Cuomo C."/>
            <person name="Devon K."/>
            <person name="Jaffe D."/>
            <person name="Butler J."/>
            <person name="Alvarez P."/>
            <person name="Gnerre S."/>
            <person name="Grabherr M."/>
            <person name="Kleber M."/>
            <person name="Mauceli E."/>
            <person name="Brockman W."/>
            <person name="Young S."/>
            <person name="LaButti K."/>
            <person name="Sykes S."/>
            <person name="DeCaprio D."/>
            <person name="Crawford M."/>
            <person name="Koehrsen M."/>
            <person name="Engels R."/>
            <person name="Montgomery P."/>
            <person name="Pearson M."/>
            <person name="Howarth C."/>
            <person name="Larson L."/>
            <person name="White J."/>
            <person name="O'Leary S."/>
            <person name="Kodira C."/>
            <person name="Zeng Q."/>
            <person name="Yandava C."/>
            <person name="Alvarado L."/>
            <person name="Longcore J."/>
            <person name="James T."/>
        </authorList>
    </citation>
    <scope>NUCLEOTIDE SEQUENCE [LARGE SCALE GENOMIC DNA]</scope>
    <source>
        <strain evidence="2 3">JEL423</strain>
    </source>
</reference>
<reference evidence="2 3" key="2">
    <citation type="submission" date="2016-05" db="EMBL/GenBank/DDBJ databases">
        <title>Lineage-specific infection strategies underlie the spectrum of fungal disease in amphibians.</title>
        <authorList>
            <person name="Cuomo C.A."/>
            <person name="Farrer R.A."/>
            <person name="James T."/>
            <person name="Longcore J."/>
            <person name="Birren B."/>
        </authorList>
    </citation>
    <scope>NUCLEOTIDE SEQUENCE [LARGE SCALE GENOMIC DNA]</scope>
    <source>
        <strain evidence="2 3">JEL423</strain>
    </source>
</reference>
<dbReference type="GO" id="GO:0033617">
    <property type="term" value="P:mitochondrial respiratory chain complex IV assembly"/>
    <property type="evidence" value="ECO:0007669"/>
    <property type="project" value="InterPro"/>
</dbReference>
<name>A0A177WIY6_BATDL</name>
<dbReference type="Proteomes" id="UP000077115">
    <property type="component" value="Unassembled WGS sequence"/>
</dbReference>
<dbReference type="PANTHER" id="PTHR28523:SF1">
    <property type="entry name" value="CYTOCHROME C OXIDASE ASSEMBLY FACTOR 1"/>
    <property type="match status" value="1"/>
</dbReference>
<dbReference type="OrthoDB" id="2100652at2759"/>